<dbReference type="PANTHER" id="PTHR39550">
    <property type="entry name" value="SLL0658 PROTEIN"/>
    <property type="match status" value="1"/>
</dbReference>
<dbReference type="Pfam" id="PF11848">
    <property type="entry name" value="DUF3368"/>
    <property type="match status" value="1"/>
</dbReference>
<dbReference type="Proteomes" id="UP001589568">
    <property type="component" value="Unassembled WGS sequence"/>
</dbReference>
<dbReference type="RefSeq" id="WP_345394388.1">
    <property type="nucleotide sequence ID" value="NZ_BAAAXS010000001.1"/>
</dbReference>
<reference evidence="1 2" key="1">
    <citation type="submission" date="2024-09" db="EMBL/GenBank/DDBJ databases">
        <authorList>
            <person name="Sun Q."/>
            <person name="Mori K."/>
        </authorList>
    </citation>
    <scope>NUCLEOTIDE SEQUENCE [LARGE SCALE GENOMIC DNA]</scope>
    <source>
        <strain evidence="1 2">JCM 3324</strain>
    </source>
</reference>
<protein>
    <recommendedName>
        <fullName evidence="3">PIN domain-containing protein</fullName>
    </recommendedName>
</protein>
<organism evidence="1 2">
    <name type="scientific">Nonomuraea salmonea</name>
    <dbReference type="NCBI Taxonomy" id="46181"/>
    <lineage>
        <taxon>Bacteria</taxon>
        <taxon>Bacillati</taxon>
        <taxon>Actinomycetota</taxon>
        <taxon>Actinomycetes</taxon>
        <taxon>Streptosporangiales</taxon>
        <taxon>Streptosporangiaceae</taxon>
        <taxon>Nonomuraea</taxon>
    </lineage>
</organism>
<gene>
    <name evidence="1" type="ORF">ACFFR3_46860</name>
</gene>
<accession>A0ABV5P392</accession>
<dbReference type="EMBL" id="JBHMCF010000058">
    <property type="protein sequence ID" value="MFB9477060.1"/>
    <property type="molecule type" value="Genomic_DNA"/>
</dbReference>
<dbReference type="PANTHER" id="PTHR39550:SF1">
    <property type="entry name" value="SLL0658 PROTEIN"/>
    <property type="match status" value="1"/>
</dbReference>
<name>A0ABV5P392_9ACTN</name>
<keyword evidence="2" id="KW-1185">Reference proteome</keyword>
<evidence type="ECO:0000313" key="2">
    <source>
        <dbReference type="Proteomes" id="UP001589568"/>
    </source>
</evidence>
<dbReference type="InterPro" id="IPR021799">
    <property type="entry name" value="PIN-like_prokaryotic"/>
</dbReference>
<evidence type="ECO:0008006" key="3">
    <source>
        <dbReference type="Google" id="ProtNLM"/>
    </source>
</evidence>
<proteinExistence type="predicted"/>
<evidence type="ECO:0000313" key="1">
    <source>
        <dbReference type="EMBL" id="MFB9477060.1"/>
    </source>
</evidence>
<sequence length="186" mass="20228">MTDTDTLVFDTGPLSHFAINNWLGVLKAVVGDRKALIPDVVVAELGAGTARDARIAAVLQAFWIEQRELRSLEEIKAYAHFAQLLVRSERNRGEAGVLALAQTLDATAVVDDRAARKAAEDHKILLSPTLALLCASIRSGLLTVPLVSELADDLLSSEYHLPFKTGHFLHWATENGLIPVDLPRTS</sequence>
<comment type="caution">
    <text evidence="1">The sequence shown here is derived from an EMBL/GenBank/DDBJ whole genome shotgun (WGS) entry which is preliminary data.</text>
</comment>